<keyword evidence="5" id="KW-1185">Reference proteome</keyword>
<organism evidence="4 5">
    <name type="scientific">Ancylostoma duodenale</name>
    <dbReference type="NCBI Taxonomy" id="51022"/>
    <lineage>
        <taxon>Eukaryota</taxon>
        <taxon>Metazoa</taxon>
        <taxon>Ecdysozoa</taxon>
        <taxon>Nematoda</taxon>
        <taxon>Chromadorea</taxon>
        <taxon>Rhabditida</taxon>
        <taxon>Rhabditina</taxon>
        <taxon>Rhabditomorpha</taxon>
        <taxon>Strongyloidea</taxon>
        <taxon>Ancylostomatidae</taxon>
        <taxon>Ancylostomatinae</taxon>
        <taxon>Ancylostoma</taxon>
    </lineage>
</organism>
<protein>
    <recommendedName>
        <fullName evidence="3">Peptidase A2 domain-containing protein</fullName>
    </recommendedName>
</protein>
<dbReference type="GO" id="GO:0004190">
    <property type="term" value="F:aspartic-type endopeptidase activity"/>
    <property type="evidence" value="ECO:0007669"/>
    <property type="project" value="InterPro"/>
</dbReference>
<feature type="region of interest" description="Disordered" evidence="2">
    <location>
        <begin position="278"/>
        <end position="323"/>
    </location>
</feature>
<dbReference type="Proteomes" id="UP000054047">
    <property type="component" value="Unassembled WGS sequence"/>
</dbReference>
<evidence type="ECO:0000313" key="5">
    <source>
        <dbReference type="Proteomes" id="UP000054047"/>
    </source>
</evidence>
<reference evidence="4 5" key="1">
    <citation type="submission" date="2013-12" db="EMBL/GenBank/DDBJ databases">
        <title>Draft genome of the parsitic nematode Ancylostoma duodenale.</title>
        <authorList>
            <person name="Mitreva M."/>
        </authorList>
    </citation>
    <scope>NUCLEOTIDE SEQUENCE [LARGE SCALE GENOMIC DNA]</scope>
    <source>
        <strain evidence="4 5">Zhejiang</strain>
    </source>
</reference>
<accession>A0A0C2GBN2</accession>
<evidence type="ECO:0000256" key="1">
    <source>
        <dbReference type="ARBA" id="ARBA00022801"/>
    </source>
</evidence>
<sequence>MSKITLFFQALGDEHFSLGTTLDFYKSASANQFPEHDEKEIKRYCYSRHFELQIAERNIERNRSSLKEAYDYVLRSYAEATKAEKKDMIEKLNEFQAQVDFRSLLQESDSVIMVINAGLTELETQMAILNLGKPKEMDKNVPHSKHDEKEIKKYCYSRHFELQIAERNIERKRSSLNEAYDYVLRSYAEATKAEKKDMIEKLNEFQAQVDFRSLLQESDSEIMVTNAGLTELETQMAIPNLGKPKEMDKNVPHSSIKGQYNQHMDDETKSIIDPLLDAHNEQPDDQYSSQHSRKHPFSRRCSGSYSCSENQRKEQQRSNYRNQQGHAAVMFTKEPNTLEKDTNAIAADLQNTVSTFSAQNEKKGHENFSQFVLMTAEAQVKSKATGAFETVLIFLDTGAQCNLIDSELANRLEMEKGESFRCTMHGIGGNVEVYTSQMVTATFRTRSGTTVALELSMKPVLSNSFPSANLTSEDIQLLEENNIFLSNPSISGDFQKPAILVGVESYYKVVLLDRPSTKLPSGLLAQNTIFGPALFGIGRAPTNTVNRYEHTVFTNVITIRC</sequence>
<dbReference type="SUPFAM" id="SSF50630">
    <property type="entry name" value="Acid proteases"/>
    <property type="match status" value="1"/>
</dbReference>
<dbReference type="EMBL" id="KN739235">
    <property type="protein sequence ID" value="KIH54351.1"/>
    <property type="molecule type" value="Genomic_DNA"/>
</dbReference>
<dbReference type="OrthoDB" id="5873588at2759"/>
<evidence type="ECO:0000259" key="3">
    <source>
        <dbReference type="PROSITE" id="PS50175"/>
    </source>
</evidence>
<dbReference type="InterPro" id="IPR021109">
    <property type="entry name" value="Peptidase_aspartic_dom_sf"/>
</dbReference>
<feature type="domain" description="Peptidase A2" evidence="3">
    <location>
        <begin position="391"/>
        <end position="475"/>
    </location>
</feature>
<evidence type="ECO:0000256" key="2">
    <source>
        <dbReference type="SAM" id="MobiDB-lite"/>
    </source>
</evidence>
<dbReference type="AlphaFoldDB" id="A0A0C2GBN2"/>
<dbReference type="GO" id="GO:0006508">
    <property type="term" value="P:proteolysis"/>
    <property type="evidence" value="ECO:0007669"/>
    <property type="project" value="InterPro"/>
</dbReference>
<dbReference type="PROSITE" id="PS50175">
    <property type="entry name" value="ASP_PROT_RETROV"/>
    <property type="match status" value="1"/>
</dbReference>
<dbReference type="InterPro" id="IPR001995">
    <property type="entry name" value="Peptidase_A2_cat"/>
</dbReference>
<name>A0A0C2GBN2_9BILA</name>
<proteinExistence type="predicted"/>
<keyword evidence="1" id="KW-0378">Hydrolase</keyword>
<evidence type="ECO:0000313" key="4">
    <source>
        <dbReference type="EMBL" id="KIH54351.1"/>
    </source>
</evidence>
<gene>
    <name evidence="4" type="ORF">ANCDUO_15504</name>
</gene>